<proteinExistence type="predicted"/>
<evidence type="ECO:0000313" key="2">
    <source>
        <dbReference type="Proteomes" id="UP000789375"/>
    </source>
</evidence>
<dbReference type="AlphaFoldDB" id="A0A9N9ESD7"/>
<protein>
    <submittedName>
        <fullName evidence="1">9884_t:CDS:1</fullName>
    </submittedName>
</protein>
<sequence length="101" mass="11552">MSNTELVIISEWVVKELILTYKSVTSSNKSSAKTLSVKSPMQDLRWKLFFTEVGNGKINKMFDIQTSEFFLKAILIESSEVTNRHVTLKTNKTEIQVNPLK</sequence>
<organism evidence="1 2">
    <name type="scientific">Funneliformis mosseae</name>
    <name type="common">Endomycorrhizal fungus</name>
    <name type="synonym">Glomus mosseae</name>
    <dbReference type="NCBI Taxonomy" id="27381"/>
    <lineage>
        <taxon>Eukaryota</taxon>
        <taxon>Fungi</taxon>
        <taxon>Fungi incertae sedis</taxon>
        <taxon>Mucoromycota</taxon>
        <taxon>Glomeromycotina</taxon>
        <taxon>Glomeromycetes</taxon>
        <taxon>Glomerales</taxon>
        <taxon>Glomeraceae</taxon>
        <taxon>Funneliformis</taxon>
    </lineage>
</organism>
<dbReference type="Proteomes" id="UP000789375">
    <property type="component" value="Unassembled WGS sequence"/>
</dbReference>
<gene>
    <name evidence="1" type="ORF">FMOSSE_LOCUS13205</name>
</gene>
<reference evidence="1" key="1">
    <citation type="submission" date="2021-06" db="EMBL/GenBank/DDBJ databases">
        <authorList>
            <person name="Kallberg Y."/>
            <person name="Tangrot J."/>
            <person name="Rosling A."/>
        </authorList>
    </citation>
    <scope>NUCLEOTIDE SEQUENCE</scope>
    <source>
        <strain evidence="1">87-6 pot B 2015</strain>
    </source>
</reference>
<evidence type="ECO:0000313" key="1">
    <source>
        <dbReference type="EMBL" id="CAG8688219.1"/>
    </source>
</evidence>
<feature type="non-terminal residue" evidence="1">
    <location>
        <position position="1"/>
    </location>
</feature>
<accession>A0A9N9ESD7</accession>
<name>A0A9N9ESD7_FUNMO</name>
<keyword evidence="2" id="KW-1185">Reference proteome</keyword>
<comment type="caution">
    <text evidence="1">The sequence shown here is derived from an EMBL/GenBank/DDBJ whole genome shotgun (WGS) entry which is preliminary data.</text>
</comment>
<dbReference type="EMBL" id="CAJVPP010007406">
    <property type="protein sequence ID" value="CAG8688219.1"/>
    <property type="molecule type" value="Genomic_DNA"/>
</dbReference>